<reference evidence="2 3" key="1">
    <citation type="submission" date="2024-01" db="EMBL/GenBank/DDBJ databases">
        <title>The genomes of 5 underutilized Papilionoideae crops provide insights into root nodulation and disease resistanc.</title>
        <authorList>
            <person name="Jiang F."/>
        </authorList>
    </citation>
    <scope>NUCLEOTIDE SEQUENCE [LARGE SCALE GENOMIC DNA]</scope>
    <source>
        <strain evidence="2">DUOXIRENSHENG_FW03</strain>
        <tissue evidence="2">Leaves</tissue>
    </source>
</reference>
<feature type="compositionally biased region" description="Polar residues" evidence="1">
    <location>
        <begin position="79"/>
        <end position="89"/>
    </location>
</feature>
<gene>
    <name evidence="2" type="ORF">VNO78_07919</name>
</gene>
<feature type="compositionally biased region" description="Basic and acidic residues" evidence="1">
    <location>
        <begin position="48"/>
        <end position="59"/>
    </location>
</feature>
<evidence type="ECO:0000256" key="1">
    <source>
        <dbReference type="SAM" id="MobiDB-lite"/>
    </source>
</evidence>
<dbReference type="Proteomes" id="UP001386955">
    <property type="component" value="Unassembled WGS sequence"/>
</dbReference>
<feature type="compositionally biased region" description="Basic and acidic residues" evidence="1">
    <location>
        <begin position="26"/>
        <end position="36"/>
    </location>
</feature>
<evidence type="ECO:0000313" key="2">
    <source>
        <dbReference type="EMBL" id="KAK7406296.1"/>
    </source>
</evidence>
<keyword evidence="3" id="KW-1185">Reference proteome</keyword>
<sequence>MKITIQDLQARQPGNERESTSATNKENFDNLNRDTLEQDAPSQHTGKRLREDNHYKDSSGDTSMSQHHSIKGSLRGRSTEGSFTKRVQL</sequence>
<proteinExistence type="predicted"/>
<comment type="caution">
    <text evidence="2">The sequence shown here is derived from an EMBL/GenBank/DDBJ whole genome shotgun (WGS) entry which is preliminary data.</text>
</comment>
<protein>
    <submittedName>
        <fullName evidence="2">Uncharacterized protein</fullName>
    </submittedName>
</protein>
<feature type="region of interest" description="Disordered" evidence="1">
    <location>
        <begin position="1"/>
        <end position="89"/>
    </location>
</feature>
<organism evidence="2 3">
    <name type="scientific">Psophocarpus tetragonolobus</name>
    <name type="common">Winged bean</name>
    <name type="synonym">Dolichos tetragonolobus</name>
    <dbReference type="NCBI Taxonomy" id="3891"/>
    <lineage>
        <taxon>Eukaryota</taxon>
        <taxon>Viridiplantae</taxon>
        <taxon>Streptophyta</taxon>
        <taxon>Embryophyta</taxon>
        <taxon>Tracheophyta</taxon>
        <taxon>Spermatophyta</taxon>
        <taxon>Magnoliopsida</taxon>
        <taxon>eudicotyledons</taxon>
        <taxon>Gunneridae</taxon>
        <taxon>Pentapetalae</taxon>
        <taxon>rosids</taxon>
        <taxon>fabids</taxon>
        <taxon>Fabales</taxon>
        <taxon>Fabaceae</taxon>
        <taxon>Papilionoideae</taxon>
        <taxon>50 kb inversion clade</taxon>
        <taxon>NPAAA clade</taxon>
        <taxon>indigoferoid/millettioid clade</taxon>
        <taxon>Phaseoleae</taxon>
        <taxon>Psophocarpus</taxon>
    </lineage>
</organism>
<dbReference type="AlphaFoldDB" id="A0AAN9XT75"/>
<name>A0AAN9XT75_PSOTE</name>
<dbReference type="EMBL" id="JAYMYS010000002">
    <property type="protein sequence ID" value="KAK7406296.1"/>
    <property type="molecule type" value="Genomic_DNA"/>
</dbReference>
<accession>A0AAN9XT75</accession>
<evidence type="ECO:0000313" key="3">
    <source>
        <dbReference type="Proteomes" id="UP001386955"/>
    </source>
</evidence>